<name>A0A6C2UNK8_9BACT</name>
<proteinExistence type="predicted"/>
<dbReference type="PANTHER" id="PTHR36173:SF1">
    <property type="entry name" value="RIBONUCLEASE VAPC22"/>
    <property type="match status" value="1"/>
</dbReference>
<dbReference type="AlphaFoldDB" id="A0A6C2UNK8"/>
<dbReference type="CDD" id="cd09872">
    <property type="entry name" value="PIN_Sll0205-like"/>
    <property type="match status" value="1"/>
</dbReference>
<dbReference type="InterPro" id="IPR052919">
    <property type="entry name" value="TA_system_RNase"/>
</dbReference>
<accession>A0A6C2UNK8</accession>
<evidence type="ECO:0000313" key="2">
    <source>
        <dbReference type="EMBL" id="VGO21768.1"/>
    </source>
</evidence>
<evidence type="ECO:0000313" key="3">
    <source>
        <dbReference type="Proteomes" id="UP000346198"/>
    </source>
</evidence>
<dbReference type="PANTHER" id="PTHR36173">
    <property type="entry name" value="RIBONUCLEASE VAPC16-RELATED"/>
    <property type="match status" value="1"/>
</dbReference>
<sequence>MIVADTHVVIWDALEPGKLSTAAKRALTQADRTDGILICEITLWEIAMLMKKKRLAVDADYQTFIDLVLQSRNYILQNLTPAIADASVNIDLGKNKDPADHIIAATAQIKGVSLISADNLIQTSLAVKTIW</sequence>
<feature type="domain" description="PIN" evidence="1">
    <location>
        <begin position="2"/>
        <end position="119"/>
    </location>
</feature>
<dbReference type="InterPro" id="IPR002716">
    <property type="entry name" value="PIN_dom"/>
</dbReference>
<dbReference type="Gene3D" id="3.40.50.1010">
    <property type="entry name" value="5'-nuclease"/>
    <property type="match status" value="1"/>
</dbReference>
<dbReference type="InterPro" id="IPR029060">
    <property type="entry name" value="PIN-like_dom_sf"/>
</dbReference>
<dbReference type="Proteomes" id="UP000346198">
    <property type="component" value="Unassembled WGS sequence"/>
</dbReference>
<dbReference type="SUPFAM" id="SSF88723">
    <property type="entry name" value="PIN domain-like"/>
    <property type="match status" value="1"/>
</dbReference>
<organism evidence="2 3">
    <name type="scientific">Pontiella sulfatireligans</name>
    <dbReference type="NCBI Taxonomy" id="2750658"/>
    <lineage>
        <taxon>Bacteria</taxon>
        <taxon>Pseudomonadati</taxon>
        <taxon>Kiritimatiellota</taxon>
        <taxon>Kiritimatiellia</taxon>
        <taxon>Kiritimatiellales</taxon>
        <taxon>Pontiellaceae</taxon>
        <taxon>Pontiella</taxon>
    </lineage>
</organism>
<protein>
    <submittedName>
        <fullName evidence="2">Ribonuclease VapC22</fullName>
    </submittedName>
</protein>
<dbReference type="EMBL" id="CAAHFH010000002">
    <property type="protein sequence ID" value="VGO21768.1"/>
    <property type="molecule type" value="Genomic_DNA"/>
</dbReference>
<keyword evidence="3" id="KW-1185">Reference proteome</keyword>
<dbReference type="InterPro" id="IPR041705">
    <property type="entry name" value="PIN_Sll0205"/>
</dbReference>
<reference evidence="2 3" key="1">
    <citation type="submission" date="2019-04" db="EMBL/GenBank/DDBJ databases">
        <authorList>
            <person name="Van Vliet M D."/>
        </authorList>
    </citation>
    <scope>NUCLEOTIDE SEQUENCE [LARGE SCALE GENOMIC DNA]</scope>
    <source>
        <strain evidence="2 3">F21</strain>
    </source>
</reference>
<evidence type="ECO:0000259" key="1">
    <source>
        <dbReference type="Pfam" id="PF01850"/>
    </source>
</evidence>
<dbReference type="RefSeq" id="WP_136063206.1">
    <property type="nucleotide sequence ID" value="NZ_CAAHFH010000002.1"/>
</dbReference>
<gene>
    <name evidence="2" type="ORF">SCARR_03845</name>
</gene>
<dbReference type="Pfam" id="PF01850">
    <property type="entry name" value="PIN"/>
    <property type="match status" value="1"/>
</dbReference>